<proteinExistence type="predicted"/>
<reference evidence="1" key="1">
    <citation type="submission" date="2019-08" db="EMBL/GenBank/DDBJ databases">
        <authorList>
            <person name="Kucharzyk K."/>
            <person name="Murdoch R.W."/>
            <person name="Higgins S."/>
            <person name="Loffler F."/>
        </authorList>
    </citation>
    <scope>NUCLEOTIDE SEQUENCE</scope>
</reference>
<comment type="caution">
    <text evidence="1">The sequence shown here is derived from an EMBL/GenBank/DDBJ whole genome shotgun (WGS) entry which is preliminary data.</text>
</comment>
<name>A0A645F366_9ZZZZ</name>
<dbReference type="EMBL" id="VSSQ01054753">
    <property type="protein sequence ID" value="MPN08667.1"/>
    <property type="molecule type" value="Genomic_DNA"/>
</dbReference>
<protein>
    <submittedName>
        <fullName evidence="1">Uncharacterized protein</fullName>
    </submittedName>
</protein>
<sequence length="157" mass="17487">MIRNTPIIAKRGVKLSGLNSFMKKLSDSIPARLNIHAVTVVPILAPIMTPTDCDSFMMPEFTKPTTITVVAEELCITAVTSIPINTPLIGDEVSFSRIFSRRPPSVFSSAVPIICIPKRKNASPQIRLNTLKRFIAFLSRLVFCTFFTYNHNFTSIL</sequence>
<accession>A0A645F366</accession>
<organism evidence="1">
    <name type="scientific">bioreactor metagenome</name>
    <dbReference type="NCBI Taxonomy" id="1076179"/>
    <lineage>
        <taxon>unclassified sequences</taxon>
        <taxon>metagenomes</taxon>
        <taxon>ecological metagenomes</taxon>
    </lineage>
</organism>
<evidence type="ECO:0000313" key="1">
    <source>
        <dbReference type="EMBL" id="MPN08667.1"/>
    </source>
</evidence>
<gene>
    <name evidence="1" type="ORF">SDC9_155952</name>
</gene>
<dbReference type="AlphaFoldDB" id="A0A645F366"/>